<dbReference type="Proteomes" id="UP000887567">
    <property type="component" value="Unplaced"/>
</dbReference>
<evidence type="ECO:0000256" key="2">
    <source>
        <dbReference type="ARBA" id="ARBA00022723"/>
    </source>
</evidence>
<organism evidence="10 11">
    <name type="scientific">Exaiptasia diaphana</name>
    <name type="common">Tropical sea anemone</name>
    <name type="synonym">Aiptasia pulchella</name>
    <dbReference type="NCBI Taxonomy" id="2652724"/>
    <lineage>
        <taxon>Eukaryota</taxon>
        <taxon>Metazoa</taxon>
        <taxon>Cnidaria</taxon>
        <taxon>Anthozoa</taxon>
        <taxon>Hexacorallia</taxon>
        <taxon>Actiniaria</taxon>
        <taxon>Aiptasiidae</taxon>
        <taxon>Exaiptasia</taxon>
    </lineage>
</organism>
<feature type="active site" evidence="7">
    <location>
        <position position="190"/>
    </location>
</feature>
<comment type="caution">
    <text evidence="7">Lacks conserved residue(s) required for the propagation of feature annotation.</text>
</comment>
<dbReference type="Pfam" id="PF01400">
    <property type="entry name" value="Astacin"/>
    <property type="match status" value="1"/>
</dbReference>
<keyword evidence="11" id="KW-1185">Reference proteome</keyword>
<dbReference type="PANTHER" id="PTHR10127:SF780">
    <property type="entry name" value="METALLOENDOPEPTIDASE"/>
    <property type="match status" value="1"/>
</dbReference>
<keyword evidence="6" id="KW-0325">Glycoprotein</keyword>
<dbReference type="PROSITE" id="PS51864">
    <property type="entry name" value="ASTACIN"/>
    <property type="match status" value="1"/>
</dbReference>
<evidence type="ECO:0000256" key="6">
    <source>
        <dbReference type="ARBA" id="ARBA00023180"/>
    </source>
</evidence>
<protein>
    <recommendedName>
        <fullName evidence="8">Metalloendopeptidase</fullName>
        <ecNumber evidence="8">3.4.24.-</ecNumber>
    </recommendedName>
</protein>
<proteinExistence type="predicted"/>
<dbReference type="SMART" id="SM00235">
    <property type="entry name" value="ZnMc"/>
    <property type="match status" value="1"/>
</dbReference>
<dbReference type="SMART" id="SM00209">
    <property type="entry name" value="TSP1"/>
    <property type="match status" value="1"/>
</dbReference>
<feature type="binding site" evidence="7">
    <location>
        <position position="193"/>
    </location>
    <ligand>
        <name>Zn(2+)</name>
        <dbReference type="ChEBI" id="CHEBI:29105"/>
        <note>catalytic</note>
    </ligand>
</feature>
<dbReference type="GO" id="GO:0004222">
    <property type="term" value="F:metalloendopeptidase activity"/>
    <property type="evidence" value="ECO:0007669"/>
    <property type="project" value="UniProtKB-UniRule"/>
</dbReference>
<keyword evidence="3 7" id="KW-0378">Hydrolase</keyword>
<dbReference type="PROSITE" id="PS50092">
    <property type="entry name" value="TSP1"/>
    <property type="match status" value="1"/>
</dbReference>
<dbReference type="InterPro" id="IPR000884">
    <property type="entry name" value="TSP1_rpt"/>
</dbReference>
<evidence type="ECO:0000256" key="3">
    <source>
        <dbReference type="ARBA" id="ARBA00022801"/>
    </source>
</evidence>
<dbReference type="InterPro" id="IPR024079">
    <property type="entry name" value="MetalloPept_cat_dom_sf"/>
</dbReference>
<keyword evidence="4 7" id="KW-0862">Zinc</keyword>
<evidence type="ECO:0000313" key="10">
    <source>
        <dbReference type="EnsemblMetazoa" id="XP_020915705.2"/>
    </source>
</evidence>
<dbReference type="OMA" id="INILWEN"/>
<comment type="cofactor">
    <cofactor evidence="7 8">
        <name>Zn(2+)</name>
        <dbReference type="ChEBI" id="CHEBI:29105"/>
    </cofactor>
    <text evidence="7 8">Binds 1 zinc ion per subunit.</text>
</comment>
<dbReference type="PRINTS" id="PR00480">
    <property type="entry name" value="ASTACIN"/>
</dbReference>
<dbReference type="InterPro" id="IPR001506">
    <property type="entry name" value="Peptidase_M12A"/>
</dbReference>
<dbReference type="PANTHER" id="PTHR10127">
    <property type="entry name" value="DISCOIDIN, CUB, EGF, LAMININ , AND ZINC METALLOPROTEASE DOMAIN CONTAINING"/>
    <property type="match status" value="1"/>
</dbReference>
<feature type="binding site" evidence="7">
    <location>
        <position position="199"/>
    </location>
    <ligand>
        <name>Zn(2+)</name>
        <dbReference type="ChEBI" id="CHEBI:29105"/>
        <note>catalytic</note>
    </ligand>
</feature>
<dbReference type="CDD" id="cd04280">
    <property type="entry name" value="ZnMc_astacin_like"/>
    <property type="match status" value="1"/>
</dbReference>
<dbReference type="InterPro" id="IPR034035">
    <property type="entry name" value="Astacin-like_dom"/>
</dbReference>
<dbReference type="SUPFAM" id="SSF55486">
    <property type="entry name" value="Metalloproteases ('zincins'), catalytic domain"/>
    <property type="match status" value="1"/>
</dbReference>
<dbReference type="RefSeq" id="XP_020915705.2">
    <property type="nucleotide sequence ID" value="XM_021060046.2"/>
</dbReference>
<dbReference type="EnsemblMetazoa" id="XM_021060046.2">
    <property type="protein sequence ID" value="XP_020915705.2"/>
    <property type="gene ID" value="LOC110253168"/>
</dbReference>
<accession>A0A913Y6T1</accession>
<dbReference type="GO" id="GO:0006508">
    <property type="term" value="P:proteolysis"/>
    <property type="evidence" value="ECO:0007669"/>
    <property type="project" value="UniProtKB-KW"/>
</dbReference>
<keyword evidence="1 7" id="KW-0645">Protease</keyword>
<evidence type="ECO:0000256" key="1">
    <source>
        <dbReference type="ARBA" id="ARBA00022670"/>
    </source>
</evidence>
<evidence type="ECO:0000313" key="11">
    <source>
        <dbReference type="Proteomes" id="UP000887567"/>
    </source>
</evidence>
<dbReference type="Gene3D" id="3.40.390.10">
    <property type="entry name" value="Collagenase (Catalytic Domain)"/>
    <property type="match status" value="1"/>
</dbReference>
<feature type="domain" description="Peptidase M12A" evidence="9">
    <location>
        <begin position="96"/>
        <end position="293"/>
    </location>
</feature>
<evidence type="ECO:0000259" key="9">
    <source>
        <dbReference type="PROSITE" id="PS51864"/>
    </source>
</evidence>
<keyword evidence="2 7" id="KW-0479">Metal-binding</keyword>
<evidence type="ECO:0000256" key="5">
    <source>
        <dbReference type="ARBA" id="ARBA00023049"/>
    </source>
</evidence>
<sequence>MKVLVLIVISLPIAYCRHAPLFDGTDATLPKNLKKDSVMDKIEKINRDQIKGRGKKDQLFEIDMKLSSSLKEAVNTKNTSRSDNAKVKVESVTRRTGVRRRSQVWTTRVIPLEITKPVADDGEKNIWDATKEIEKNSCLKFRRKKSGDKNWIKIIKGEGCSSFVGRVNIKDGQPLSLGEGCNDKAVALHEILHAVGFYHEQSRTDRDDYINILWENIYEGAEGQFNKIGAEEMDMVGGTYDYNSIMHYGNNVFSKNDKPTMIAIKDPSKVLGTKGAKLNAVDILQINNLYNCKTKSGSWSDWSDWGPCDLGCERKRERFCFDKSKKGCPKADENGIETERSKCEKDECNGKGCQ</sequence>
<dbReference type="KEGG" id="epa:110253168"/>
<evidence type="ECO:0000256" key="4">
    <source>
        <dbReference type="ARBA" id="ARBA00022833"/>
    </source>
</evidence>
<dbReference type="AlphaFoldDB" id="A0A913Y6T1"/>
<feature type="signal peptide" evidence="8">
    <location>
        <begin position="1"/>
        <end position="18"/>
    </location>
</feature>
<name>A0A913Y6T1_EXADI</name>
<keyword evidence="8" id="KW-0732">Signal</keyword>
<reference evidence="10" key="1">
    <citation type="submission" date="2022-11" db="UniProtKB">
        <authorList>
            <consortium name="EnsemblMetazoa"/>
        </authorList>
    </citation>
    <scope>IDENTIFICATION</scope>
</reference>
<feature type="chain" id="PRO_5038154831" description="Metalloendopeptidase" evidence="8">
    <location>
        <begin position="19"/>
        <end position="354"/>
    </location>
</feature>
<dbReference type="GO" id="GO:0008270">
    <property type="term" value="F:zinc ion binding"/>
    <property type="evidence" value="ECO:0007669"/>
    <property type="project" value="UniProtKB-UniRule"/>
</dbReference>
<dbReference type="InterPro" id="IPR006026">
    <property type="entry name" value="Peptidase_Metallo"/>
</dbReference>
<evidence type="ECO:0000256" key="8">
    <source>
        <dbReference type="RuleBase" id="RU361183"/>
    </source>
</evidence>
<keyword evidence="5 7" id="KW-0482">Metalloprotease</keyword>
<feature type="binding site" evidence="7">
    <location>
        <position position="189"/>
    </location>
    <ligand>
        <name>Zn(2+)</name>
        <dbReference type="ChEBI" id="CHEBI:29105"/>
        <note>catalytic</note>
    </ligand>
</feature>
<evidence type="ECO:0000256" key="7">
    <source>
        <dbReference type="PROSITE-ProRule" id="PRU01211"/>
    </source>
</evidence>
<dbReference type="EC" id="3.4.24.-" evidence="8"/>
<dbReference type="OrthoDB" id="5964863at2759"/>
<dbReference type="GeneID" id="110253168"/>